<keyword evidence="4 7" id="KW-0812">Transmembrane</keyword>
<dbReference type="Gene3D" id="1.10.3720.10">
    <property type="entry name" value="MetI-like"/>
    <property type="match status" value="1"/>
</dbReference>
<feature type="transmembrane region" description="Helical" evidence="7">
    <location>
        <begin position="257"/>
        <end position="279"/>
    </location>
</feature>
<dbReference type="Pfam" id="PF00528">
    <property type="entry name" value="BPD_transp_1"/>
    <property type="match status" value="1"/>
</dbReference>
<dbReference type="GO" id="GO:0005886">
    <property type="term" value="C:plasma membrane"/>
    <property type="evidence" value="ECO:0007669"/>
    <property type="project" value="UniProtKB-SubCell"/>
</dbReference>
<organism evidence="10 11">
    <name type="scientific">Kocuria dechangensis</name>
    <dbReference type="NCBI Taxonomy" id="1176249"/>
    <lineage>
        <taxon>Bacteria</taxon>
        <taxon>Bacillati</taxon>
        <taxon>Actinomycetota</taxon>
        <taxon>Actinomycetes</taxon>
        <taxon>Micrococcales</taxon>
        <taxon>Micrococcaceae</taxon>
        <taxon>Kocuria</taxon>
    </lineage>
</organism>
<evidence type="ECO:0000313" key="11">
    <source>
        <dbReference type="Proteomes" id="UP000638848"/>
    </source>
</evidence>
<evidence type="ECO:0000256" key="3">
    <source>
        <dbReference type="ARBA" id="ARBA00022475"/>
    </source>
</evidence>
<dbReference type="InterPro" id="IPR000515">
    <property type="entry name" value="MetI-like"/>
</dbReference>
<evidence type="ECO:0000313" key="10">
    <source>
        <dbReference type="EMBL" id="GGG41725.1"/>
    </source>
</evidence>
<dbReference type="EMBL" id="BMEQ01000001">
    <property type="protein sequence ID" value="GGG41725.1"/>
    <property type="molecule type" value="Genomic_DNA"/>
</dbReference>
<dbReference type="InterPro" id="IPR035906">
    <property type="entry name" value="MetI-like_sf"/>
</dbReference>
<comment type="similarity">
    <text evidence="7">Belongs to the binding-protein-dependent transport system permease family.</text>
</comment>
<feature type="compositionally biased region" description="Pro residues" evidence="8">
    <location>
        <begin position="10"/>
        <end position="20"/>
    </location>
</feature>
<name>A0A917LLZ6_9MICC</name>
<evidence type="ECO:0000256" key="4">
    <source>
        <dbReference type="ARBA" id="ARBA00022692"/>
    </source>
</evidence>
<sequence length="294" mass="29490">MTDAVTAPSPGAPAPRPAPSPAVRRREPPPAAIAVLGAVLTVAAWWLGAATFLRGAGAADGAGSGAVPTPPAIVQQIAADGVGFYWTNASVTLLEAARGYLGGNLAAVLLAAAVLLLPFTERLATQIAVVSYCLPIVAVGPIVFIVLGPPRSGEPSGTAVALAAISVFFTTYVSVLAGFRTADRSSLDVITVAGGSRWHQLVKVQLVSALPGLFSALKIAAPAAFLGAVLGEYVGGVDRGLGPAMVNAQQSLEIARVWAVALVSGALAFLAYAVVGVVARSVAPWSAGGREVGN</sequence>
<dbReference type="GO" id="GO:0055085">
    <property type="term" value="P:transmembrane transport"/>
    <property type="evidence" value="ECO:0007669"/>
    <property type="project" value="InterPro"/>
</dbReference>
<dbReference type="RefSeq" id="WP_188533798.1">
    <property type="nucleotide sequence ID" value="NZ_BMEQ01000001.1"/>
</dbReference>
<comment type="subcellular location">
    <subcellularLocation>
        <location evidence="1 7">Cell membrane</location>
        <topology evidence="1 7">Multi-pass membrane protein</topology>
    </subcellularLocation>
</comment>
<reference evidence="10" key="1">
    <citation type="journal article" date="2014" name="Int. J. Syst. Evol. Microbiol.">
        <title>Complete genome sequence of Corynebacterium casei LMG S-19264T (=DSM 44701T), isolated from a smear-ripened cheese.</title>
        <authorList>
            <consortium name="US DOE Joint Genome Institute (JGI-PGF)"/>
            <person name="Walter F."/>
            <person name="Albersmeier A."/>
            <person name="Kalinowski J."/>
            <person name="Ruckert C."/>
        </authorList>
    </citation>
    <scope>NUCLEOTIDE SEQUENCE</scope>
    <source>
        <strain evidence="10">CGMCC 1.12187</strain>
    </source>
</reference>
<dbReference type="SUPFAM" id="SSF161098">
    <property type="entry name" value="MetI-like"/>
    <property type="match status" value="1"/>
</dbReference>
<dbReference type="AlphaFoldDB" id="A0A917LLZ6"/>
<evidence type="ECO:0000256" key="8">
    <source>
        <dbReference type="SAM" id="MobiDB-lite"/>
    </source>
</evidence>
<feature type="transmembrane region" description="Helical" evidence="7">
    <location>
        <begin position="31"/>
        <end position="53"/>
    </location>
</feature>
<feature type="transmembrane region" description="Helical" evidence="7">
    <location>
        <begin position="159"/>
        <end position="179"/>
    </location>
</feature>
<dbReference type="CDD" id="cd06261">
    <property type="entry name" value="TM_PBP2"/>
    <property type="match status" value="1"/>
</dbReference>
<reference evidence="10" key="2">
    <citation type="submission" date="2020-09" db="EMBL/GenBank/DDBJ databases">
        <authorList>
            <person name="Sun Q."/>
            <person name="Zhou Y."/>
        </authorList>
    </citation>
    <scope>NUCLEOTIDE SEQUENCE</scope>
    <source>
        <strain evidence="10">CGMCC 1.12187</strain>
    </source>
</reference>
<evidence type="ECO:0000256" key="2">
    <source>
        <dbReference type="ARBA" id="ARBA00022448"/>
    </source>
</evidence>
<feature type="region of interest" description="Disordered" evidence="8">
    <location>
        <begin position="1"/>
        <end position="25"/>
    </location>
</feature>
<keyword evidence="2 7" id="KW-0813">Transport</keyword>
<keyword evidence="3" id="KW-1003">Cell membrane</keyword>
<evidence type="ECO:0000256" key="1">
    <source>
        <dbReference type="ARBA" id="ARBA00004651"/>
    </source>
</evidence>
<feature type="transmembrane region" description="Helical" evidence="7">
    <location>
        <begin position="127"/>
        <end position="147"/>
    </location>
</feature>
<dbReference type="PANTHER" id="PTHR30151">
    <property type="entry name" value="ALKANE SULFONATE ABC TRANSPORTER-RELATED, MEMBRANE SUBUNIT"/>
    <property type="match status" value="1"/>
</dbReference>
<feature type="domain" description="ABC transmembrane type-1" evidence="9">
    <location>
        <begin position="85"/>
        <end position="279"/>
    </location>
</feature>
<dbReference type="PANTHER" id="PTHR30151:SF20">
    <property type="entry name" value="ABC TRANSPORTER PERMEASE PROTEIN HI_0355-RELATED"/>
    <property type="match status" value="1"/>
</dbReference>
<keyword evidence="5 7" id="KW-1133">Transmembrane helix</keyword>
<dbReference type="PROSITE" id="PS50928">
    <property type="entry name" value="ABC_TM1"/>
    <property type="match status" value="1"/>
</dbReference>
<proteinExistence type="inferred from homology"/>
<evidence type="ECO:0000256" key="5">
    <source>
        <dbReference type="ARBA" id="ARBA00022989"/>
    </source>
</evidence>
<protein>
    <recommendedName>
        <fullName evidence="9">ABC transmembrane type-1 domain-containing protein</fullName>
    </recommendedName>
</protein>
<dbReference type="Proteomes" id="UP000638848">
    <property type="component" value="Unassembled WGS sequence"/>
</dbReference>
<evidence type="ECO:0000256" key="7">
    <source>
        <dbReference type="RuleBase" id="RU363032"/>
    </source>
</evidence>
<accession>A0A917LLZ6</accession>
<comment type="caution">
    <text evidence="10">The sequence shown here is derived from an EMBL/GenBank/DDBJ whole genome shotgun (WGS) entry which is preliminary data.</text>
</comment>
<keyword evidence="6 7" id="KW-0472">Membrane</keyword>
<feature type="transmembrane region" description="Helical" evidence="7">
    <location>
        <begin position="100"/>
        <end position="120"/>
    </location>
</feature>
<evidence type="ECO:0000256" key="6">
    <source>
        <dbReference type="ARBA" id="ARBA00023136"/>
    </source>
</evidence>
<keyword evidence="11" id="KW-1185">Reference proteome</keyword>
<evidence type="ECO:0000259" key="9">
    <source>
        <dbReference type="PROSITE" id="PS50928"/>
    </source>
</evidence>
<gene>
    <name evidence="10" type="ORF">GCM10011374_00090</name>
</gene>